<dbReference type="InterPro" id="IPR014729">
    <property type="entry name" value="Rossmann-like_a/b/a_fold"/>
</dbReference>
<dbReference type="PANTHER" id="PTHR11766:SF1">
    <property type="entry name" value="TYROSINE--TRNA LIGASE"/>
    <property type="match status" value="1"/>
</dbReference>
<dbReference type="InterPro" id="IPR002942">
    <property type="entry name" value="S4_RNA-bd"/>
</dbReference>
<dbReference type="PROSITE" id="PS50889">
    <property type="entry name" value="S4"/>
    <property type="match status" value="1"/>
</dbReference>
<dbReference type="CDD" id="cd00165">
    <property type="entry name" value="S4"/>
    <property type="match status" value="1"/>
</dbReference>
<dbReference type="OrthoDB" id="9804243at2"/>
<evidence type="ECO:0000256" key="6">
    <source>
        <dbReference type="ARBA" id="ARBA00022884"/>
    </source>
</evidence>
<keyword evidence="3 10" id="KW-0436">Ligase</keyword>
<keyword evidence="7 10" id="KW-0648">Protein biosynthesis</keyword>
<comment type="subcellular location">
    <subcellularLocation>
        <location evidence="10">Cytoplasm</location>
    </subcellularLocation>
</comment>
<evidence type="ECO:0000256" key="2">
    <source>
        <dbReference type="ARBA" id="ARBA00022490"/>
    </source>
</evidence>
<dbReference type="PRINTS" id="PR01040">
    <property type="entry name" value="TRNASYNTHTYR"/>
</dbReference>
<keyword evidence="4 10" id="KW-0547">Nucleotide-binding</keyword>
<comment type="similarity">
    <text evidence="10">Belongs to the class-I aminoacyl-tRNA synthetase family. TyrS type 2 subfamily.</text>
</comment>
<evidence type="ECO:0000256" key="3">
    <source>
        <dbReference type="ARBA" id="ARBA00022598"/>
    </source>
</evidence>
<feature type="short sequence motif" description="'HIGH' region" evidence="10">
    <location>
        <begin position="45"/>
        <end position="54"/>
    </location>
</feature>
<evidence type="ECO:0000256" key="11">
    <source>
        <dbReference type="PROSITE-ProRule" id="PRU00182"/>
    </source>
</evidence>
<dbReference type="GO" id="GO:0003723">
    <property type="term" value="F:RNA binding"/>
    <property type="evidence" value="ECO:0007669"/>
    <property type="project" value="UniProtKB-KW"/>
</dbReference>
<evidence type="ECO:0000256" key="4">
    <source>
        <dbReference type="ARBA" id="ARBA00022741"/>
    </source>
</evidence>
<keyword evidence="14" id="KW-1185">Reference proteome</keyword>
<evidence type="ECO:0000313" key="14">
    <source>
        <dbReference type="Proteomes" id="UP000001732"/>
    </source>
</evidence>
<dbReference type="Pfam" id="PF01479">
    <property type="entry name" value="S4"/>
    <property type="match status" value="1"/>
</dbReference>
<dbReference type="GO" id="GO:0004831">
    <property type="term" value="F:tyrosine-tRNA ligase activity"/>
    <property type="evidence" value="ECO:0007669"/>
    <property type="project" value="UniProtKB-UniRule"/>
</dbReference>
<dbReference type="EC" id="6.1.1.1" evidence="10"/>
<evidence type="ECO:0000313" key="13">
    <source>
        <dbReference type="EMBL" id="ACI17405.1"/>
    </source>
</evidence>
<evidence type="ECO:0000256" key="8">
    <source>
        <dbReference type="ARBA" id="ARBA00023146"/>
    </source>
</evidence>
<evidence type="ECO:0000256" key="10">
    <source>
        <dbReference type="HAMAP-Rule" id="MF_02007"/>
    </source>
</evidence>
<dbReference type="HOGENOM" id="CLU_024003_5_0_9"/>
<comment type="subunit">
    <text evidence="1 10">Homodimer.</text>
</comment>
<sequence>MDISKQVEILKKNVVDLITEEDLKSKLEKTKAEGRPLRVKLGADPSAPDLHLGHLVVLRKLRQFQEFGHRIVFIIGDFTACIGDPTGRNKTRPPLTEEEVRKNAETYQEQVFKVLDPELVDIKFNSEWNAPLSARDVILNLASRYTVAKLLERDDFNMRYKSGIPIYVHELLYPLFQAYDSVAIRADVELGGTDQVFNLLVGRDLQQSHGQEPQVVMTLPLLVGLDGEKKMSKSLGNYVAFNDPPKDMFGKLMSIPDDLMPSYFNLLTDYSENEIKRILSGHPRDAKLKLAWTITSFFYGEEEASYEQEEFLRVFSRRELPEYMDAYEIETLYNEGVRTITDLLVFIGAASSRSEAKRLVAGGGVQLNDTRVDDPMAPLQLTPGSVLRVGKRKFFKFV</sequence>
<dbReference type="GO" id="GO:0005524">
    <property type="term" value="F:ATP binding"/>
    <property type="evidence" value="ECO:0007669"/>
    <property type="project" value="UniProtKB-UniRule"/>
</dbReference>
<dbReference type="NCBIfam" id="TIGR00234">
    <property type="entry name" value="tyrS"/>
    <property type="match status" value="1"/>
</dbReference>
<comment type="function">
    <text evidence="10">Catalyzes the attachment of tyrosine to tRNA(Tyr) in a two-step reaction: tyrosine is first activated by ATP to form Tyr-AMP and then transferred to the acceptor end of tRNA(Tyr).</text>
</comment>
<keyword evidence="2 10" id="KW-0963">Cytoplasm</keyword>
<dbReference type="HAMAP" id="MF_02007">
    <property type="entry name" value="Tyr_tRNA_synth_type2"/>
    <property type="match status" value="1"/>
</dbReference>
<dbReference type="InterPro" id="IPR024108">
    <property type="entry name" value="Tyr-tRNA-ligase_bac_2"/>
</dbReference>
<dbReference type="GO" id="GO:0006437">
    <property type="term" value="P:tyrosyl-tRNA aminoacylation"/>
    <property type="evidence" value="ECO:0007669"/>
    <property type="project" value="UniProtKB-UniRule"/>
</dbReference>
<dbReference type="Proteomes" id="UP000001732">
    <property type="component" value="Chromosome"/>
</dbReference>
<dbReference type="SUPFAM" id="SSF55174">
    <property type="entry name" value="Alpha-L RNA-binding motif"/>
    <property type="match status" value="1"/>
</dbReference>
<evidence type="ECO:0000259" key="12">
    <source>
        <dbReference type="Pfam" id="PF01479"/>
    </source>
</evidence>
<dbReference type="InterPro" id="IPR024088">
    <property type="entry name" value="Tyr-tRNA-ligase_bac-type"/>
</dbReference>
<dbReference type="Pfam" id="PF00579">
    <property type="entry name" value="tRNA-synt_1b"/>
    <property type="match status" value="1"/>
</dbReference>
<dbReference type="InterPro" id="IPR001412">
    <property type="entry name" value="aa-tRNA-synth_I_CS"/>
</dbReference>
<keyword evidence="5 10" id="KW-0067">ATP-binding</keyword>
<feature type="binding site" evidence="10">
    <location>
        <position position="233"/>
    </location>
    <ligand>
        <name>ATP</name>
        <dbReference type="ChEBI" id="CHEBI:30616"/>
    </ligand>
</feature>
<dbReference type="CDD" id="cd00805">
    <property type="entry name" value="TyrRS_core"/>
    <property type="match status" value="1"/>
</dbReference>
<dbReference type="Gene3D" id="3.40.50.620">
    <property type="entry name" value="HUPs"/>
    <property type="match status" value="1"/>
</dbReference>
<dbReference type="eggNOG" id="COG0162">
    <property type="taxonomic scope" value="Bacteria"/>
</dbReference>
<dbReference type="GO" id="GO:0005829">
    <property type="term" value="C:cytosol"/>
    <property type="evidence" value="ECO:0007669"/>
    <property type="project" value="TreeGrafter"/>
</dbReference>
<feature type="domain" description="RNA-binding S4" evidence="12">
    <location>
        <begin position="343"/>
        <end position="375"/>
    </location>
</feature>
<keyword evidence="6 11" id="KW-0694">RNA-binding</keyword>
<keyword evidence="8 10" id="KW-0030">Aminoacyl-tRNA synthetase</keyword>
<dbReference type="RefSeq" id="WP_012544057.1">
    <property type="nucleotide sequence ID" value="NC_011295.1"/>
</dbReference>
<dbReference type="PANTHER" id="PTHR11766">
    <property type="entry name" value="TYROSYL-TRNA SYNTHETASE"/>
    <property type="match status" value="1"/>
</dbReference>
<organism evidence="13 14">
    <name type="scientific">Coprothermobacter proteolyticus (strain ATCC 35245 / DSM 5265 / OCM 4 / BT)</name>
    <dbReference type="NCBI Taxonomy" id="309798"/>
    <lineage>
        <taxon>Bacteria</taxon>
        <taxon>Pseudomonadati</taxon>
        <taxon>Coprothermobacterota</taxon>
        <taxon>Coprothermobacteria</taxon>
        <taxon>Coprothermobacterales</taxon>
        <taxon>Coprothermobacteraceae</taxon>
        <taxon>Coprothermobacter</taxon>
    </lineage>
</organism>
<dbReference type="EMBL" id="CP001145">
    <property type="protein sequence ID" value="ACI17405.1"/>
    <property type="molecule type" value="Genomic_DNA"/>
</dbReference>
<dbReference type="FunFam" id="3.40.50.620:FF:000061">
    <property type="entry name" value="Tyrosine--tRNA ligase"/>
    <property type="match status" value="1"/>
</dbReference>
<evidence type="ECO:0000256" key="9">
    <source>
        <dbReference type="ARBA" id="ARBA00048248"/>
    </source>
</evidence>
<proteinExistence type="inferred from homology"/>
<dbReference type="InterPro" id="IPR036986">
    <property type="entry name" value="S4_RNA-bd_sf"/>
</dbReference>
<reference evidence="14" key="1">
    <citation type="submission" date="2008-08" db="EMBL/GenBank/DDBJ databases">
        <title>The complete genome sequence of Coprothermobacter proteolyticus strain ATCC 5245 / DSM 5265 / BT.</title>
        <authorList>
            <person name="Dodson R.J."/>
            <person name="Durkin A.S."/>
            <person name="Wu M."/>
            <person name="Eisen J."/>
            <person name="Sutton G."/>
        </authorList>
    </citation>
    <scope>NUCLEOTIDE SEQUENCE [LARGE SCALE GENOMIC DNA]</scope>
    <source>
        <strain evidence="14">ATCC 35245 / DSM 5265 / OCM 4 / BT</strain>
    </source>
</reference>
<dbReference type="AlphaFoldDB" id="B5Y9R1"/>
<reference evidence="13 14" key="2">
    <citation type="journal article" date="2014" name="Genome Announc.">
        <title>Complete Genome Sequence of Coprothermobacter proteolyticus DSM 5265.</title>
        <authorList>
            <person name="Alexiev A."/>
            <person name="Coil D.A."/>
            <person name="Badger J.H."/>
            <person name="Enticknap J."/>
            <person name="Ward N."/>
            <person name="Robb F.T."/>
            <person name="Eisen J.A."/>
        </authorList>
    </citation>
    <scope>NUCLEOTIDE SEQUENCE [LARGE SCALE GENOMIC DNA]</scope>
    <source>
        <strain evidence="14">ATCC 35245 / DSM 5265 / OCM 4 / BT</strain>
    </source>
</reference>
<accession>B5Y9R1</accession>
<dbReference type="PROSITE" id="PS00178">
    <property type="entry name" value="AA_TRNA_LIGASE_I"/>
    <property type="match status" value="1"/>
</dbReference>
<dbReference type="InterPro" id="IPR002307">
    <property type="entry name" value="Tyr-tRNA-ligase"/>
</dbReference>
<evidence type="ECO:0000256" key="5">
    <source>
        <dbReference type="ARBA" id="ARBA00022840"/>
    </source>
</evidence>
<dbReference type="STRING" id="309798.COPRO5265_1200"/>
<dbReference type="Gene3D" id="3.10.290.10">
    <property type="entry name" value="RNA-binding S4 domain"/>
    <property type="match status" value="1"/>
</dbReference>
<protein>
    <recommendedName>
        <fullName evidence="10">Tyrosine--tRNA ligase</fullName>
        <ecNumber evidence="10">6.1.1.1</ecNumber>
    </recommendedName>
    <alternativeName>
        <fullName evidence="10">Tyrosyl-tRNA synthetase</fullName>
        <shortName evidence="10">TyrRS</shortName>
    </alternativeName>
</protein>
<feature type="short sequence motif" description="'KMSKS' region" evidence="10">
    <location>
        <begin position="230"/>
        <end position="234"/>
    </location>
</feature>
<comment type="catalytic activity">
    <reaction evidence="9 10">
        <text>tRNA(Tyr) + L-tyrosine + ATP = L-tyrosyl-tRNA(Tyr) + AMP + diphosphate + H(+)</text>
        <dbReference type="Rhea" id="RHEA:10220"/>
        <dbReference type="Rhea" id="RHEA-COMP:9706"/>
        <dbReference type="Rhea" id="RHEA-COMP:9707"/>
        <dbReference type="ChEBI" id="CHEBI:15378"/>
        <dbReference type="ChEBI" id="CHEBI:30616"/>
        <dbReference type="ChEBI" id="CHEBI:33019"/>
        <dbReference type="ChEBI" id="CHEBI:58315"/>
        <dbReference type="ChEBI" id="CHEBI:78442"/>
        <dbReference type="ChEBI" id="CHEBI:78536"/>
        <dbReference type="ChEBI" id="CHEBI:456215"/>
        <dbReference type="EC" id="6.1.1.1"/>
    </reaction>
</comment>
<dbReference type="Gene3D" id="1.10.240.10">
    <property type="entry name" value="Tyrosyl-Transfer RNA Synthetase"/>
    <property type="match status" value="1"/>
</dbReference>
<name>B5Y9R1_COPPD</name>
<dbReference type="SUPFAM" id="SSF52374">
    <property type="entry name" value="Nucleotidylyl transferase"/>
    <property type="match status" value="1"/>
</dbReference>
<dbReference type="KEGG" id="cpo:COPRO5265_1200"/>
<evidence type="ECO:0000256" key="1">
    <source>
        <dbReference type="ARBA" id="ARBA00011738"/>
    </source>
</evidence>
<gene>
    <name evidence="10 13" type="primary">tyrS</name>
    <name evidence="13" type="ordered locus">COPRO5265_1200</name>
</gene>
<evidence type="ECO:0000256" key="7">
    <source>
        <dbReference type="ARBA" id="ARBA00022917"/>
    </source>
</evidence>
<dbReference type="InterPro" id="IPR002305">
    <property type="entry name" value="aa-tRNA-synth_Ic"/>
</dbReference>